<keyword evidence="1" id="KW-0472">Membrane</keyword>
<accession>A0A9Q1CSF3</accession>
<evidence type="ECO:0000313" key="4">
    <source>
        <dbReference type="EMBL" id="KAJ8050737.1"/>
    </source>
</evidence>
<dbReference type="SUPFAM" id="SSF52540">
    <property type="entry name" value="P-loop containing nucleoside triphosphate hydrolases"/>
    <property type="match status" value="1"/>
</dbReference>
<feature type="chain" id="PRO_5040121264" evidence="2">
    <location>
        <begin position="23"/>
        <end position="1185"/>
    </location>
</feature>
<name>A0A9Q1CSF3_HOLLE</name>
<gene>
    <name evidence="4" type="ORF">HOLleu_04048</name>
</gene>
<sequence length="1185" mass="135945">MQMDPKMQLGLMMLILVGKCHFALEDDHLCNSPQYAEYGKYATIDCAFPEDFFAVFWYNSEDVSREDPILDYKSFRKSGPGFKSGEYDVHQNGSLIIRNVTITHDGYFSVICLKLPTDDVVPNVVRVIVIVKPLIPHPQIDVCENQRICLASLDDNLDINCSVTNSLPVVDLLWAVRTSDGDKNLTSEMHTLTHTISYTTFATIRQTYIFESGLLSLLVCKAEDPSNVLDQKESLVLLVNRKLKTSEKTFVKYVKQSSKLDLLCGNGAFQFLLWKFKQQSSEVFKNLSFTITIGETFQKTFSNDYDFGTNGSLISSQANIRHYGSYVCLFATNLTEHVETHDVIVYVLPDPEYPAIQGCGHGQFCTIEVETKGSITCLLRGVRPIVDLEFEVSYGSVPGAIIFSEHHLTTARNEDTFDVFLTSYFYGKLGERVIVRCITSGQHNTIFQLTKTFELLFITDVSSNTSTPTGDVTEQTTKHSVWIISVAVLVALLLPILLIIAIYYVKKIQRPKASVTTGVGEEGQELKLMITKFSSNESTDGKALKCTFLNEVTKKYEILFEGIRPIPFVRDEFYSVKDVFVEGVVESWNARQKSWQSEESYHDILKKGNSKLYLIEGDPGCGKSTLTLQLAHDWCTRNSNSPLKDIEIVIFFRLRQLGGIQSIYKAIKEIILPKESIITEMDVEHILGESKSVVFVLDGYDEYPHDENNNISDVLKIIRREMFQSSGVVITTRTSSLPDFLPTRIIKFRLTGFDALSRQRYIKKVLVCEDENAATYIEQRLQENPVIDDLCQIPLFFVIIAHMAHTRDTQWQKLKSVTDIFRYVISCFHAHFKNKYKDDNAHKMMTEENDHHKLDRVAFDSLFAKDRKLLMKKNELIQKIGKNLYQEYVAIGVIVEDEAFRFDSYNEIYKYTSEVRFYHQIFCEWYASEYLSQNVASVESQGFLNSIDPFRFQYVYRFACGKNEMLAEKLLGNFQHEKTYRDFLLLCIIEVAKITEKISDNIQEILSKDIIFHLDDNRLLQRYKVEFLNIAFKHNVSACHVMFYNCISFREHNDGSLTMKSGIALPHNLAIKAMTIYEKGQEIKHQVAKSIFKYACLCKTMTNVSFERCIMPERMQDLTLLDTFLSREAVVTWDPQGKAEFVPHYQLNLSNGHWEDTSDNKKIAHAEYERLTETILGYGKLLKQA</sequence>
<dbReference type="InterPro" id="IPR027417">
    <property type="entry name" value="P-loop_NTPase"/>
</dbReference>
<dbReference type="SUPFAM" id="SSF48726">
    <property type="entry name" value="Immunoglobulin"/>
    <property type="match status" value="1"/>
</dbReference>
<dbReference type="InterPro" id="IPR013783">
    <property type="entry name" value="Ig-like_fold"/>
</dbReference>
<dbReference type="AlphaFoldDB" id="A0A9Q1CSF3"/>
<dbReference type="OrthoDB" id="427518at2759"/>
<dbReference type="PANTHER" id="PTHR46312">
    <property type="entry name" value="NACHT DOMAIN-CONTAINING PROTEIN"/>
    <property type="match status" value="1"/>
</dbReference>
<protein>
    <submittedName>
        <fullName evidence="4">NLR family CARD domain-containing protein 4</fullName>
    </submittedName>
</protein>
<comment type="caution">
    <text evidence="4">The sequence shown here is derived from an EMBL/GenBank/DDBJ whole genome shotgun (WGS) entry which is preliminary data.</text>
</comment>
<organism evidence="4 5">
    <name type="scientific">Holothuria leucospilota</name>
    <name type="common">Black long sea cucumber</name>
    <name type="synonym">Mertensiothuria leucospilota</name>
    <dbReference type="NCBI Taxonomy" id="206669"/>
    <lineage>
        <taxon>Eukaryota</taxon>
        <taxon>Metazoa</taxon>
        <taxon>Echinodermata</taxon>
        <taxon>Eleutherozoa</taxon>
        <taxon>Echinozoa</taxon>
        <taxon>Holothuroidea</taxon>
        <taxon>Aspidochirotacea</taxon>
        <taxon>Aspidochirotida</taxon>
        <taxon>Holothuriidae</taxon>
        <taxon>Holothuria</taxon>
    </lineage>
</organism>
<evidence type="ECO:0000256" key="1">
    <source>
        <dbReference type="SAM" id="Phobius"/>
    </source>
</evidence>
<feature type="signal peptide" evidence="2">
    <location>
        <begin position="1"/>
        <end position="22"/>
    </location>
</feature>
<dbReference type="Gene3D" id="2.60.40.10">
    <property type="entry name" value="Immunoglobulins"/>
    <property type="match status" value="1"/>
</dbReference>
<dbReference type="PROSITE" id="PS50837">
    <property type="entry name" value="NACHT"/>
    <property type="match status" value="1"/>
</dbReference>
<evidence type="ECO:0000259" key="3">
    <source>
        <dbReference type="PROSITE" id="PS50837"/>
    </source>
</evidence>
<dbReference type="Pfam" id="PF05729">
    <property type="entry name" value="NACHT"/>
    <property type="match status" value="1"/>
</dbReference>
<feature type="domain" description="NACHT" evidence="3">
    <location>
        <begin position="611"/>
        <end position="736"/>
    </location>
</feature>
<dbReference type="Proteomes" id="UP001152320">
    <property type="component" value="Chromosome 1"/>
</dbReference>
<evidence type="ECO:0000313" key="5">
    <source>
        <dbReference type="Proteomes" id="UP001152320"/>
    </source>
</evidence>
<dbReference type="InterPro" id="IPR007111">
    <property type="entry name" value="NACHT_NTPase"/>
</dbReference>
<feature type="transmembrane region" description="Helical" evidence="1">
    <location>
        <begin position="481"/>
        <end position="505"/>
    </location>
</feature>
<evidence type="ECO:0000256" key="2">
    <source>
        <dbReference type="SAM" id="SignalP"/>
    </source>
</evidence>
<keyword evidence="5" id="KW-1185">Reference proteome</keyword>
<proteinExistence type="predicted"/>
<dbReference type="InterPro" id="IPR036179">
    <property type="entry name" value="Ig-like_dom_sf"/>
</dbReference>
<keyword evidence="1" id="KW-1133">Transmembrane helix</keyword>
<keyword evidence="2" id="KW-0732">Signal</keyword>
<dbReference type="EMBL" id="JAIZAY010000001">
    <property type="protein sequence ID" value="KAJ8050737.1"/>
    <property type="molecule type" value="Genomic_DNA"/>
</dbReference>
<dbReference type="Gene3D" id="3.40.50.300">
    <property type="entry name" value="P-loop containing nucleotide triphosphate hydrolases"/>
    <property type="match status" value="1"/>
</dbReference>
<keyword evidence="1" id="KW-0812">Transmembrane</keyword>
<dbReference type="PANTHER" id="PTHR46312:SF2">
    <property type="entry name" value="NUCLEOTIDE-BINDING OLIGOMERIZATION DOMAIN-CONTAINING PROTEIN 2-LIKE"/>
    <property type="match status" value="1"/>
</dbReference>
<reference evidence="4" key="1">
    <citation type="submission" date="2021-10" db="EMBL/GenBank/DDBJ databases">
        <title>Tropical sea cucumber genome reveals ecological adaptation and Cuvierian tubules defense mechanism.</title>
        <authorList>
            <person name="Chen T."/>
        </authorList>
    </citation>
    <scope>NUCLEOTIDE SEQUENCE</scope>
    <source>
        <strain evidence="4">Nanhai2018</strain>
        <tissue evidence="4">Muscle</tissue>
    </source>
</reference>